<dbReference type="FunFam" id="1.20.1510.10:FF:000006">
    <property type="entry name" value="Divalent cation efflux transporter"/>
    <property type="match status" value="1"/>
</dbReference>
<organism evidence="10 11">
    <name type="scientific">Candidatus Paraprevotella stercoravium</name>
    <dbReference type="NCBI Taxonomy" id="2838725"/>
    <lineage>
        <taxon>Bacteria</taxon>
        <taxon>Pseudomonadati</taxon>
        <taxon>Bacteroidota</taxon>
        <taxon>Bacteroidia</taxon>
        <taxon>Bacteroidales</taxon>
        <taxon>Prevotellaceae</taxon>
        <taxon>Paraprevotella</taxon>
    </lineage>
</organism>
<evidence type="ECO:0000256" key="7">
    <source>
        <dbReference type="SAM" id="Phobius"/>
    </source>
</evidence>
<feature type="domain" description="Cation efflux protein cytoplasmic" evidence="9">
    <location>
        <begin position="217"/>
        <end position="294"/>
    </location>
</feature>
<dbReference type="InterPro" id="IPR027469">
    <property type="entry name" value="Cation_efflux_TMD_sf"/>
</dbReference>
<dbReference type="Proteomes" id="UP000823865">
    <property type="component" value="Unassembled WGS sequence"/>
</dbReference>
<dbReference type="NCBIfam" id="TIGR01297">
    <property type="entry name" value="CDF"/>
    <property type="match status" value="1"/>
</dbReference>
<dbReference type="GO" id="GO:0016020">
    <property type="term" value="C:membrane"/>
    <property type="evidence" value="ECO:0007669"/>
    <property type="project" value="UniProtKB-SubCell"/>
</dbReference>
<dbReference type="Pfam" id="PF01545">
    <property type="entry name" value="Cation_efflux"/>
    <property type="match status" value="1"/>
</dbReference>
<comment type="subcellular location">
    <subcellularLocation>
        <location evidence="1">Membrane</location>
        <topology evidence="1">Multi-pass membrane protein</topology>
    </subcellularLocation>
</comment>
<keyword evidence="6 7" id="KW-0472">Membrane</keyword>
<evidence type="ECO:0000259" key="9">
    <source>
        <dbReference type="Pfam" id="PF16916"/>
    </source>
</evidence>
<proteinExistence type="inferred from homology"/>
<dbReference type="InterPro" id="IPR027470">
    <property type="entry name" value="Cation_efflux_CTD"/>
</dbReference>
<keyword evidence="5 7" id="KW-1133">Transmembrane helix</keyword>
<feature type="transmembrane region" description="Helical" evidence="7">
    <location>
        <begin position="39"/>
        <end position="60"/>
    </location>
</feature>
<dbReference type="Pfam" id="PF16916">
    <property type="entry name" value="ZT_dimer"/>
    <property type="match status" value="1"/>
</dbReference>
<feature type="transmembrane region" description="Helical" evidence="7">
    <location>
        <begin position="188"/>
        <end position="205"/>
    </location>
</feature>
<dbReference type="GO" id="GO:0008324">
    <property type="term" value="F:monoatomic cation transmembrane transporter activity"/>
    <property type="evidence" value="ECO:0007669"/>
    <property type="project" value="InterPro"/>
</dbReference>
<dbReference type="InterPro" id="IPR058533">
    <property type="entry name" value="Cation_efflux_TM"/>
</dbReference>
<keyword evidence="3" id="KW-0813">Transport</keyword>
<dbReference type="SUPFAM" id="SSF160240">
    <property type="entry name" value="Cation efflux protein cytoplasmic domain-like"/>
    <property type="match status" value="1"/>
</dbReference>
<sequence length="315" mass="34612">MQEDRTKRIYEVTLAGGAINLFLVVFKFAAGFWGHSAAMIADAIHSLSDFITDLIVMVFVRMSSKPKDKGHDYGHGKYETLSTAIIGAALLAIGIGILWTSLQKIFFVLQGGNIEAPGMLAFWAAILSIVLKEIAFQMTKHVGQKVNSQAVIANAWHHRSDAFSSIGTAIGIGGAILLGNQWHILDPLAAAIVSFFIIKVSLSLLKSSVDELTERSLPDDVEEEIINTAMQVPEISEIHNLRTRRIGNEYAIEMHIRMDGNIPLYEAHCKATAVERKLKERFGPNTHVGIHAEPIKINGVYPNECPSCSSSQKQH</sequence>
<evidence type="ECO:0000256" key="1">
    <source>
        <dbReference type="ARBA" id="ARBA00004141"/>
    </source>
</evidence>
<protein>
    <submittedName>
        <fullName evidence="10">Cation diffusion facilitator family transporter</fullName>
    </submittedName>
</protein>
<dbReference type="SUPFAM" id="SSF161111">
    <property type="entry name" value="Cation efflux protein transmembrane domain-like"/>
    <property type="match status" value="1"/>
</dbReference>
<evidence type="ECO:0000256" key="2">
    <source>
        <dbReference type="ARBA" id="ARBA00008114"/>
    </source>
</evidence>
<evidence type="ECO:0000256" key="3">
    <source>
        <dbReference type="ARBA" id="ARBA00022448"/>
    </source>
</evidence>
<comment type="caution">
    <text evidence="10">The sequence shown here is derived from an EMBL/GenBank/DDBJ whole genome shotgun (WGS) entry which is preliminary data.</text>
</comment>
<keyword evidence="4 7" id="KW-0812">Transmembrane</keyword>
<evidence type="ECO:0000259" key="8">
    <source>
        <dbReference type="Pfam" id="PF01545"/>
    </source>
</evidence>
<feature type="transmembrane region" description="Helical" evidence="7">
    <location>
        <begin position="81"/>
        <end position="102"/>
    </location>
</feature>
<comment type="similarity">
    <text evidence="2">Belongs to the cation diffusion facilitator (CDF) transporter (TC 2.A.4) family.</text>
</comment>
<feature type="transmembrane region" description="Helical" evidence="7">
    <location>
        <begin position="162"/>
        <end position="182"/>
    </location>
</feature>
<dbReference type="Gene3D" id="1.20.1510.10">
    <property type="entry name" value="Cation efflux protein transmembrane domain"/>
    <property type="match status" value="1"/>
</dbReference>
<evidence type="ECO:0000256" key="6">
    <source>
        <dbReference type="ARBA" id="ARBA00023136"/>
    </source>
</evidence>
<dbReference type="PANTHER" id="PTHR43840">
    <property type="entry name" value="MITOCHONDRIAL METAL TRANSPORTER 1-RELATED"/>
    <property type="match status" value="1"/>
</dbReference>
<dbReference type="EMBL" id="JAHLFU010000017">
    <property type="protein sequence ID" value="MBU3852341.1"/>
    <property type="molecule type" value="Genomic_DNA"/>
</dbReference>
<name>A0A9E2L3S3_9BACT</name>
<evidence type="ECO:0000313" key="11">
    <source>
        <dbReference type="Proteomes" id="UP000823865"/>
    </source>
</evidence>
<dbReference type="InterPro" id="IPR050291">
    <property type="entry name" value="CDF_Transporter"/>
</dbReference>
<reference evidence="10" key="2">
    <citation type="submission" date="2021-04" db="EMBL/GenBank/DDBJ databases">
        <authorList>
            <person name="Gilroy R."/>
        </authorList>
    </citation>
    <scope>NUCLEOTIDE SEQUENCE</scope>
    <source>
        <strain evidence="10">G3-2149</strain>
    </source>
</reference>
<feature type="domain" description="Cation efflux protein transmembrane" evidence="8">
    <location>
        <begin position="16"/>
        <end position="212"/>
    </location>
</feature>
<evidence type="ECO:0000256" key="5">
    <source>
        <dbReference type="ARBA" id="ARBA00022989"/>
    </source>
</evidence>
<gene>
    <name evidence="10" type="ORF">H9789_00655</name>
</gene>
<dbReference type="InterPro" id="IPR036837">
    <property type="entry name" value="Cation_efflux_CTD_sf"/>
</dbReference>
<evidence type="ECO:0000313" key="10">
    <source>
        <dbReference type="EMBL" id="MBU3852341.1"/>
    </source>
</evidence>
<accession>A0A9E2L3S3</accession>
<dbReference type="AlphaFoldDB" id="A0A9E2L3S3"/>
<dbReference type="InterPro" id="IPR002524">
    <property type="entry name" value="Cation_efflux"/>
</dbReference>
<feature type="transmembrane region" description="Helical" evidence="7">
    <location>
        <begin position="114"/>
        <end position="131"/>
    </location>
</feature>
<dbReference type="PANTHER" id="PTHR43840:SF15">
    <property type="entry name" value="MITOCHONDRIAL METAL TRANSPORTER 1-RELATED"/>
    <property type="match status" value="1"/>
</dbReference>
<feature type="transmembrane region" description="Helical" evidence="7">
    <location>
        <begin position="12"/>
        <end position="33"/>
    </location>
</feature>
<evidence type="ECO:0000256" key="4">
    <source>
        <dbReference type="ARBA" id="ARBA00022692"/>
    </source>
</evidence>
<reference evidence="10" key="1">
    <citation type="journal article" date="2021" name="PeerJ">
        <title>Extensive microbial diversity within the chicken gut microbiome revealed by metagenomics and culture.</title>
        <authorList>
            <person name="Gilroy R."/>
            <person name="Ravi A."/>
            <person name="Getino M."/>
            <person name="Pursley I."/>
            <person name="Horton D.L."/>
            <person name="Alikhan N.F."/>
            <person name="Baker D."/>
            <person name="Gharbi K."/>
            <person name="Hall N."/>
            <person name="Watson M."/>
            <person name="Adriaenssens E.M."/>
            <person name="Foster-Nyarko E."/>
            <person name="Jarju S."/>
            <person name="Secka A."/>
            <person name="Antonio M."/>
            <person name="Oren A."/>
            <person name="Chaudhuri R.R."/>
            <person name="La Ragione R."/>
            <person name="Hildebrand F."/>
            <person name="Pallen M.J."/>
        </authorList>
    </citation>
    <scope>NUCLEOTIDE SEQUENCE</scope>
    <source>
        <strain evidence="10">G3-2149</strain>
    </source>
</reference>
<dbReference type="Gene3D" id="3.30.70.1350">
    <property type="entry name" value="Cation efflux protein, cytoplasmic domain"/>
    <property type="match status" value="1"/>
</dbReference>